<reference evidence="1 2" key="1">
    <citation type="submission" date="2021-01" db="EMBL/GenBank/DDBJ databases">
        <title>Whole genome shotgun sequence of Actinoplanes couchii NBRC 106145.</title>
        <authorList>
            <person name="Komaki H."/>
            <person name="Tamura T."/>
        </authorList>
    </citation>
    <scope>NUCLEOTIDE SEQUENCE [LARGE SCALE GENOMIC DNA]</scope>
    <source>
        <strain evidence="1 2">NBRC 106145</strain>
    </source>
</reference>
<comment type="caution">
    <text evidence="1">The sequence shown here is derived from an EMBL/GenBank/DDBJ whole genome shotgun (WGS) entry which is preliminary data.</text>
</comment>
<organism evidence="1 2">
    <name type="scientific">Actinoplanes couchii</name>
    <dbReference type="NCBI Taxonomy" id="403638"/>
    <lineage>
        <taxon>Bacteria</taxon>
        <taxon>Bacillati</taxon>
        <taxon>Actinomycetota</taxon>
        <taxon>Actinomycetes</taxon>
        <taxon>Micromonosporales</taxon>
        <taxon>Micromonosporaceae</taxon>
        <taxon>Actinoplanes</taxon>
    </lineage>
</organism>
<proteinExistence type="predicted"/>
<sequence length="134" mass="14951">MTVAASSAGLTSTLEPTPERYRGTFVPIMGEHEWVWPAAELAALRLGRRLGVRLPASQPHRWALAHVVPVAGRGFDVEHWEFESDGLEGYDHDPGAVRLRHATASDEAELLAVLREWNLPPARFRHSWDTVGPR</sequence>
<name>A0ABQ3XBL9_9ACTN</name>
<gene>
    <name evidence="1" type="ORF">Aco03nite_042190</name>
</gene>
<keyword evidence="2" id="KW-1185">Reference proteome</keyword>
<dbReference type="EMBL" id="BOMG01000054">
    <property type="protein sequence ID" value="GID55815.1"/>
    <property type="molecule type" value="Genomic_DNA"/>
</dbReference>
<dbReference type="Proteomes" id="UP000612282">
    <property type="component" value="Unassembled WGS sequence"/>
</dbReference>
<protein>
    <submittedName>
        <fullName evidence="1">Uncharacterized protein</fullName>
    </submittedName>
</protein>
<evidence type="ECO:0000313" key="1">
    <source>
        <dbReference type="EMBL" id="GID55815.1"/>
    </source>
</evidence>
<evidence type="ECO:0000313" key="2">
    <source>
        <dbReference type="Proteomes" id="UP000612282"/>
    </source>
</evidence>
<accession>A0ABQ3XBL9</accession>